<dbReference type="RefSeq" id="XP_040656967.1">
    <property type="nucleotide sequence ID" value="XM_040801934.1"/>
</dbReference>
<reference evidence="2 3" key="1">
    <citation type="journal article" date="2016" name="Sci. Rep.">
        <title>Insights into Adaptations to a Near-Obligate Nematode Endoparasitic Lifestyle from the Finished Genome of Drechmeria coniospora.</title>
        <authorList>
            <person name="Zhang L."/>
            <person name="Zhou Z."/>
            <person name="Guo Q."/>
            <person name="Fokkens L."/>
            <person name="Miskei M."/>
            <person name="Pocsi I."/>
            <person name="Zhang W."/>
            <person name="Chen M."/>
            <person name="Wang L."/>
            <person name="Sun Y."/>
            <person name="Donzelli B.G."/>
            <person name="Gibson D.M."/>
            <person name="Nelson D.R."/>
            <person name="Luo J.G."/>
            <person name="Rep M."/>
            <person name="Liu H."/>
            <person name="Yang S."/>
            <person name="Wang J."/>
            <person name="Krasnoff S.B."/>
            <person name="Xu Y."/>
            <person name="Molnar I."/>
            <person name="Lin M."/>
        </authorList>
    </citation>
    <scope>NUCLEOTIDE SEQUENCE [LARGE SCALE GENOMIC DNA]</scope>
    <source>
        <strain evidence="2 3">ARSEF 6962</strain>
    </source>
</reference>
<feature type="compositionally biased region" description="Basic and acidic residues" evidence="1">
    <location>
        <begin position="544"/>
        <end position="554"/>
    </location>
</feature>
<accession>A0A151GKH9</accession>
<dbReference type="GeneID" id="63717269"/>
<feature type="compositionally biased region" description="Low complexity" evidence="1">
    <location>
        <begin position="400"/>
        <end position="413"/>
    </location>
</feature>
<feature type="region of interest" description="Disordered" evidence="1">
    <location>
        <begin position="528"/>
        <end position="574"/>
    </location>
</feature>
<sequence>MPPTQPPPLDTEDGGLRTSHTPSPTLGLLANTFAPKLPSTVYADADADDGRRHAAPSTWPESEYQPASSTPRDASPSSLLSPSPSPLISPPPPPPEAAPVHPIPLLQDAFRESLDEATEGTDVEKPRLQDLDAESRWEALLAQDKDASPFGSTWRYRPGQQQHELLKLLAQISFGVYLLINGMASSNDQVFSILQSHIDEVDQFLEVALQDLDQTVYDLSVRAEHLELPLSNGQAFEELLEDRNFRCEILDGNEKIDHVVARTNAALKQWDEDIEMGLRSAAAFTSWLDDESAASPRPDLADVFDAMKGNAKGWLETFDDMNERSQEVINLNIHLTTIVAEMEKKAGEVSRRTWVSLAGRVPCRTVRHAQEADRPPQSSIPPFTVPLNLARGSQDSGHPRSTASGSSSQSGGRDAARQSFSVYSPSGTRPGTMYTVNGDNMEFPVPGGLPPVLPLALVNNPGGPKSSARSPEAMPAVGDANYVADRLSATSGEPLYVLQPHTYTPRHPEPPALSPMLEEPPMVLPSHDMRPYTSASGGMTESSWDDRERGDGSLRKRATLRKNIPDSIRIPPRATNDTIMHGAVHAQHATPRTTSSQAFDAAYGSDADFGPRRQPSKANSSSSQRSQALPSPRSDHHQYYQPVHASPYSPLQQRPHTAAGPRPPQFRSAYSYNHPQPQGDPGRAGGVSSATYDSHSVPMSARSQSGDGDGRGKKKKGAFGWIKKAFSLDEDEKAAFEARKTMVQQDAYYEANTPKFLDGKRIRG</sequence>
<feature type="compositionally biased region" description="Polar residues" evidence="1">
    <location>
        <begin position="418"/>
        <end position="432"/>
    </location>
</feature>
<comment type="caution">
    <text evidence="2">The sequence shown here is derived from an EMBL/GenBank/DDBJ whole genome shotgun (WGS) entry which is preliminary data.</text>
</comment>
<dbReference type="InParanoid" id="A0A151GKH9"/>
<dbReference type="AlphaFoldDB" id="A0A151GKH9"/>
<dbReference type="Proteomes" id="UP000076580">
    <property type="component" value="Chromosome 02"/>
</dbReference>
<evidence type="ECO:0000313" key="3">
    <source>
        <dbReference type="Proteomes" id="UP000076580"/>
    </source>
</evidence>
<feature type="region of interest" description="Disordered" evidence="1">
    <location>
        <begin position="602"/>
        <end position="716"/>
    </location>
</feature>
<protein>
    <submittedName>
        <fullName evidence="2">Uncharacterized protein</fullName>
    </submittedName>
</protein>
<feature type="compositionally biased region" description="Low complexity" evidence="1">
    <location>
        <begin position="612"/>
        <end position="632"/>
    </location>
</feature>
<feature type="compositionally biased region" description="Pro residues" evidence="1">
    <location>
        <begin position="83"/>
        <end position="97"/>
    </location>
</feature>
<feature type="compositionally biased region" description="Polar residues" evidence="1">
    <location>
        <begin position="533"/>
        <end position="542"/>
    </location>
</feature>
<dbReference type="EMBL" id="LAYC01000002">
    <property type="protein sequence ID" value="KYK57615.1"/>
    <property type="molecule type" value="Genomic_DNA"/>
</dbReference>
<name>A0A151GKH9_DRECN</name>
<dbReference type="STRING" id="98403.A0A151GKH9"/>
<evidence type="ECO:0000313" key="2">
    <source>
        <dbReference type="EMBL" id="KYK57615.1"/>
    </source>
</evidence>
<organism evidence="2 3">
    <name type="scientific">Drechmeria coniospora</name>
    <name type="common">Nematophagous fungus</name>
    <name type="synonym">Meria coniospora</name>
    <dbReference type="NCBI Taxonomy" id="98403"/>
    <lineage>
        <taxon>Eukaryota</taxon>
        <taxon>Fungi</taxon>
        <taxon>Dikarya</taxon>
        <taxon>Ascomycota</taxon>
        <taxon>Pezizomycotina</taxon>
        <taxon>Sordariomycetes</taxon>
        <taxon>Hypocreomycetidae</taxon>
        <taxon>Hypocreales</taxon>
        <taxon>Ophiocordycipitaceae</taxon>
        <taxon>Drechmeria</taxon>
    </lineage>
</organism>
<evidence type="ECO:0000256" key="1">
    <source>
        <dbReference type="SAM" id="MobiDB-lite"/>
    </source>
</evidence>
<keyword evidence="3" id="KW-1185">Reference proteome</keyword>
<feature type="region of interest" description="Disordered" evidence="1">
    <location>
        <begin position="366"/>
        <end position="432"/>
    </location>
</feature>
<feature type="region of interest" description="Disordered" evidence="1">
    <location>
        <begin position="1"/>
        <end position="101"/>
    </location>
</feature>
<proteinExistence type="predicted"/>
<gene>
    <name evidence="2" type="ORF">DCS_04626</name>
</gene>